<dbReference type="AlphaFoldDB" id="A0A974XHU8"/>
<keyword evidence="2" id="KW-1185">Reference proteome</keyword>
<proteinExistence type="predicted"/>
<evidence type="ECO:0000313" key="1">
    <source>
        <dbReference type="EMBL" id="QSX28660.1"/>
    </source>
</evidence>
<sequence length="119" mass="13753">MRTIQLLAAKGENMRNIWIILIFIVFLAGCASHHEKTNNEQKYVEITLKDNFYHFNGDVVSKGNEEQLVNLLSKKNIKKILTHDFTMGDLLEISSALNGKGYSFFFLNEKNEIKQINFL</sequence>
<accession>A0A974XHU8</accession>
<dbReference type="Proteomes" id="UP000663281">
    <property type="component" value="Chromosome"/>
</dbReference>
<organism evidence="1 2">
    <name type="scientific">Shewanella cyperi</name>
    <dbReference type="NCBI Taxonomy" id="2814292"/>
    <lineage>
        <taxon>Bacteria</taxon>
        <taxon>Pseudomonadati</taxon>
        <taxon>Pseudomonadota</taxon>
        <taxon>Gammaproteobacteria</taxon>
        <taxon>Alteromonadales</taxon>
        <taxon>Shewanellaceae</taxon>
        <taxon>Shewanella</taxon>
    </lineage>
</organism>
<dbReference type="KEGG" id="scyp:JYB88_10195"/>
<name>A0A974XHU8_9GAMM</name>
<gene>
    <name evidence="1" type="ORF">JYB88_10195</name>
</gene>
<dbReference type="RefSeq" id="WP_207324041.1">
    <property type="nucleotide sequence ID" value="NZ_CP071504.1"/>
</dbReference>
<dbReference type="EMBL" id="CP071504">
    <property type="protein sequence ID" value="QSX28660.1"/>
    <property type="molecule type" value="Genomic_DNA"/>
</dbReference>
<evidence type="ECO:0000313" key="2">
    <source>
        <dbReference type="Proteomes" id="UP000663281"/>
    </source>
</evidence>
<protein>
    <recommendedName>
        <fullName evidence="3">Lipoprotein</fullName>
    </recommendedName>
</protein>
<dbReference type="PROSITE" id="PS51257">
    <property type="entry name" value="PROKAR_LIPOPROTEIN"/>
    <property type="match status" value="1"/>
</dbReference>
<evidence type="ECO:0008006" key="3">
    <source>
        <dbReference type="Google" id="ProtNLM"/>
    </source>
</evidence>
<reference evidence="1 2" key="1">
    <citation type="submission" date="2021-03" db="EMBL/GenBank/DDBJ databases">
        <title>Novel species identification of genus Shewanella.</title>
        <authorList>
            <person name="Liu G."/>
            <person name="Zhang Q."/>
        </authorList>
    </citation>
    <scope>NUCLEOTIDE SEQUENCE [LARGE SCALE GENOMIC DNA]</scope>
    <source>
        <strain evidence="1 2">FJAT-53726</strain>
    </source>
</reference>